<dbReference type="AlphaFoldDB" id="A0A964T9I3"/>
<dbReference type="RefSeq" id="WP_166522140.1">
    <property type="nucleotide sequence ID" value="NZ_JAAABI010000001.1"/>
</dbReference>
<sequence length="129" mass="14202">MGFFDNLFGSKSEEETSNGGVPWVSLISSSQLDDLVEQSKSKAQVVFKHSTTCGISGMVLRMFSSSYAAEENADFHLLDLHAHRDISNAITSRFGVMHQSPQLLIIKEGKVVFHTSHGAIADINLQDYL</sequence>
<dbReference type="Pfam" id="PF11009">
    <property type="entry name" value="BrxC"/>
    <property type="match status" value="1"/>
</dbReference>
<accession>A0A964T9I3</accession>
<reference evidence="1" key="1">
    <citation type="submission" date="2020-01" db="EMBL/GenBank/DDBJ databases">
        <title>Muricauda ochracea sp. nov., isolated from a tidal flat of Garorim bay in Korea.</title>
        <authorList>
            <person name="Kim D."/>
            <person name="Yoo Y."/>
            <person name="Kim J.-J."/>
        </authorList>
    </citation>
    <scope>NUCLEOTIDE SEQUENCE</scope>
    <source>
        <strain evidence="1">JGD-17</strain>
    </source>
</reference>
<gene>
    <name evidence="1" type="primary">ytxJ</name>
    <name evidence="1" type="ORF">GTQ34_02280</name>
</gene>
<keyword evidence="2" id="KW-1185">Reference proteome</keyword>
<name>A0A964T9I3_9FLAO</name>
<protein>
    <submittedName>
        <fullName evidence="1">Bacillithiol system redox-active protein YtxJ</fullName>
    </submittedName>
</protein>
<dbReference type="Proteomes" id="UP000667650">
    <property type="component" value="Unassembled WGS sequence"/>
</dbReference>
<dbReference type="Gene3D" id="3.40.30.10">
    <property type="entry name" value="Glutaredoxin"/>
    <property type="match status" value="1"/>
</dbReference>
<evidence type="ECO:0000313" key="2">
    <source>
        <dbReference type="Proteomes" id="UP000667650"/>
    </source>
</evidence>
<dbReference type="InterPro" id="IPR036249">
    <property type="entry name" value="Thioredoxin-like_sf"/>
</dbReference>
<comment type="caution">
    <text evidence="1">The sequence shown here is derived from an EMBL/GenBank/DDBJ whole genome shotgun (WGS) entry which is preliminary data.</text>
</comment>
<dbReference type="EMBL" id="JAAABI010000001">
    <property type="protein sequence ID" value="NAY90735.1"/>
    <property type="molecule type" value="Genomic_DNA"/>
</dbReference>
<dbReference type="NCBIfam" id="TIGR04019">
    <property type="entry name" value="B_thiol_YtxJ"/>
    <property type="match status" value="1"/>
</dbReference>
<evidence type="ECO:0000313" key="1">
    <source>
        <dbReference type="EMBL" id="NAY90735.1"/>
    </source>
</evidence>
<proteinExistence type="predicted"/>
<dbReference type="SUPFAM" id="SSF52833">
    <property type="entry name" value="Thioredoxin-like"/>
    <property type="match status" value="1"/>
</dbReference>
<dbReference type="InterPro" id="IPR022551">
    <property type="entry name" value="BrxC"/>
</dbReference>
<organism evidence="1 2">
    <name type="scientific">Flagellimonas ochracea</name>
    <dbReference type="NCBI Taxonomy" id="2696472"/>
    <lineage>
        <taxon>Bacteria</taxon>
        <taxon>Pseudomonadati</taxon>
        <taxon>Bacteroidota</taxon>
        <taxon>Flavobacteriia</taxon>
        <taxon>Flavobacteriales</taxon>
        <taxon>Flavobacteriaceae</taxon>
        <taxon>Flagellimonas</taxon>
    </lineage>
</organism>